<evidence type="ECO:0000313" key="7">
    <source>
        <dbReference type="EMBL" id="PGH56375.1"/>
    </source>
</evidence>
<accession>A0A2B8BEQ2</accession>
<organism evidence="7 8">
    <name type="scientific">Azospirillum palustre</name>
    <dbReference type="NCBI Taxonomy" id="2044885"/>
    <lineage>
        <taxon>Bacteria</taxon>
        <taxon>Pseudomonadati</taxon>
        <taxon>Pseudomonadota</taxon>
        <taxon>Alphaproteobacteria</taxon>
        <taxon>Rhodospirillales</taxon>
        <taxon>Azospirillaceae</taxon>
        <taxon>Azospirillum</taxon>
    </lineage>
</organism>
<protein>
    <recommendedName>
        <fullName evidence="9">Mutator family transposase</fullName>
    </recommendedName>
</protein>
<evidence type="ECO:0000313" key="8">
    <source>
        <dbReference type="Proteomes" id="UP000225379"/>
    </source>
</evidence>
<gene>
    <name evidence="7" type="ORF">CRT60_15670</name>
</gene>
<evidence type="ECO:0000256" key="1">
    <source>
        <dbReference type="ARBA" id="ARBA00002190"/>
    </source>
</evidence>
<comment type="caution">
    <text evidence="7">The sequence shown here is derived from an EMBL/GenBank/DDBJ whole genome shotgun (WGS) entry which is preliminary data.</text>
</comment>
<evidence type="ECO:0000256" key="4">
    <source>
        <dbReference type="ARBA" id="ARBA00023125"/>
    </source>
</evidence>
<dbReference type="InterPro" id="IPR001207">
    <property type="entry name" value="Transposase_mutator"/>
</dbReference>
<dbReference type="GO" id="GO:0004803">
    <property type="term" value="F:transposase activity"/>
    <property type="evidence" value="ECO:0007669"/>
    <property type="project" value="InterPro"/>
</dbReference>
<evidence type="ECO:0000256" key="6">
    <source>
        <dbReference type="SAM" id="MobiDB-lite"/>
    </source>
</evidence>
<keyword evidence="3" id="KW-0815">Transposition</keyword>
<keyword evidence="5" id="KW-0233">DNA recombination</keyword>
<dbReference type="EMBL" id="PDKW01000041">
    <property type="protein sequence ID" value="PGH56375.1"/>
    <property type="molecule type" value="Genomic_DNA"/>
</dbReference>
<sequence>MRGSRPRWTRHLPNKRCPHSHCASHRRQLISDAHGAIKAAVTRVFQAMWQRCRVHFSRTALPCGRRRSCPRRTGNGGEQWHLRGAATSFVGAPNPQAVQGRSV</sequence>
<reference evidence="8" key="1">
    <citation type="submission" date="2017-10" db="EMBL/GenBank/DDBJ databases">
        <authorList>
            <person name="Kravchenko I.K."/>
            <person name="Grouzdev D.S."/>
        </authorList>
    </citation>
    <scope>NUCLEOTIDE SEQUENCE [LARGE SCALE GENOMIC DNA]</scope>
    <source>
        <strain evidence="8">B2</strain>
    </source>
</reference>
<evidence type="ECO:0000256" key="3">
    <source>
        <dbReference type="ARBA" id="ARBA00022578"/>
    </source>
</evidence>
<dbReference type="GO" id="GO:0003677">
    <property type="term" value="F:DNA binding"/>
    <property type="evidence" value="ECO:0007669"/>
    <property type="project" value="UniProtKB-KW"/>
</dbReference>
<keyword evidence="8" id="KW-1185">Reference proteome</keyword>
<evidence type="ECO:0008006" key="9">
    <source>
        <dbReference type="Google" id="ProtNLM"/>
    </source>
</evidence>
<comment type="function">
    <text evidence="1">Required for the transposition of the insertion element.</text>
</comment>
<dbReference type="AlphaFoldDB" id="A0A2B8BEQ2"/>
<dbReference type="Proteomes" id="UP000225379">
    <property type="component" value="Unassembled WGS sequence"/>
</dbReference>
<keyword evidence="4" id="KW-0238">DNA-binding</keyword>
<dbReference type="Pfam" id="PF00872">
    <property type="entry name" value="Transposase_mut"/>
    <property type="match status" value="1"/>
</dbReference>
<name>A0A2B8BEQ2_9PROT</name>
<feature type="region of interest" description="Disordered" evidence="6">
    <location>
        <begin position="1"/>
        <end position="20"/>
    </location>
</feature>
<evidence type="ECO:0000256" key="5">
    <source>
        <dbReference type="ARBA" id="ARBA00023172"/>
    </source>
</evidence>
<comment type="similarity">
    <text evidence="2">Belongs to the transposase mutator family.</text>
</comment>
<proteinExistence type="inferred from homology"/>
<evidence type="ECO:0000256" key="2">
    <source>
        <dbReference type="ARBA" id="ARBA00010961"/>
    </source>
</evidence>
<dbReference type="GO" id="GO:0006313">
    <property type="term" value="P:DNA transposition"/>
    <property type="evidence" value="ECO:0007669"/>
    <property type="project" value="InterPro"/>
</dbReference>